<comment type="caution">
    <text evidence="1">The sequence shown here is derived from an EMBL/GenBank/DDBJ whole genome shotgun (WGS) entry which is preliminary data.</text>
</comment>
<gene>
    <name evidence="1" type="ORF">NPIL_105241</name>
</gene>
<accession>A0A8X6N4Z7</accession>
<evidence type="ECO:0000313" key="2">
    <source>
        <dbReference type="Proteomes" id="UP000887013"/>
    </source>
</evidence>
<sequence length="92" mass="10364">MLGCTITDALKSSVEVSRAFSLVSLLQSPQMEPGCILFSVFEGFSGCVWLWDIQRWQRRPHETKTDRECRRKAESDDEVLVGPTRGLGISAF</sequence>
<proteinExistence type="predicted"/>
<dbReference type="Proteomes" id="UP000887013">
    <property type="component" value="Unassembled WGS sequence"/>
</dbReference>
<keyword evidence="2" id="KW-1185">Reference proteome</keyword>
<name>A0A8X6N4Z7_NEPPI</name>
<dbReference type="AlphaFoldDB" id="A0A8X6N4Z7"/>
<dbReference type="EMBL" id="BMAW01100428">
    <property type="protein sequence ID" value="GFS94930.1"/>
    <property type="molecule type" value="Genomic_DNA"/>
</dbReference>
<protein>
    <submittedName>
        <fullName evidence="1">Uncharacterized protein</fullName>
    </submittedName>
</protein>
<reference evidence="1" key="1">
    <citation type="submission" date="2020-08" db="EMBL/GenBank/DDBJ databases">
        <title>Multicomponent nature underlies the extraordinary mechanical properties of spider dragline silk.</title>
        <authorList>
            <person name="Kono N."/>
            <person name="Nakamura H."/>
            <person name="Mori M."/>
            <person name="Yoshida Y."/>
            <person name="Ohtoshi R."/>
            <person name="Malay A.D."/>
            <person name="Moran D.A.P."/>
            <person name="Tomita M."/>
            <person name="Numata K."/>
            <person name="Arakawa K."/>
        </authorList>
    </citation>
    <scope>NUCLEOTIDE SEQUENCE</scope>
</reference>
<organism evidence="1 2">
    <name type="scientific">Nephila pilipes</name>
    <name type="common">Giant wood spider</name>
    <name type="synonym">Nephila maculata</name>
    <dbReference type="NCBI Taxonomy" id="299642"/>
    <lineage>
        <taxon>Eukaryota</taxon>
        <taxon>Metazoa</taxon>
        <taxon>Ecdysozoa</taxon>
        <taxon>Arthropoda</taxon>
        <taxon>Chelicerata</taxon>
        <taxon>Arachnida</taxon>
        <taxon>Araneae</taxon>
        <taxon>Araneomorphae</taxon>
        <taxon>Entelegynae</taxon>
        <taxon>Araneoidea</taxon>
        <taxon>Nephilidae</taxon>
        <taxon>Nephila</taxon>
    </lineage>
</organism>
<evidence type="ECO:0000313" key="1">
    <source>
        <dbReference type="EMBL" id="GFS94930.1"/>
    </source>
</evidence>